<dbReference type="EMBL" id="CP060825">
    <property type="protein sequence ID" value="QNP64886.1"/>
    <property type="molecule type" value="Genomic_DNA"/>
</dbReference>
<name>A0A7H0HWH0_9ACTN</name>
<accession>A0A7H0HWH0</accession>
<proteinExistence type="predicted"/>
<dbReference type="RefSeq" id="WP_187741985.1">
    <property type="nucleotide sequence ID" value="NZ_CP060825.1"/>
</dbReference>
<protein>
    <submittedName>
        <fullName evidence="1">Uncharacterized protein</fullName>
    </submittedName>
</protein>
<dbReference type="AlphaFoldDB" id="A0A7H0HWH0"/>
<dbReference type="Proteomes" id="UP000516230">
    <property type="component" value="Chromosome"/>
</dbReference>
<reference evidence="1 2" key="1">
    <citation type="submission" date="2020-08" db="EMBL/GenBank/DDBJ databases">
        <title>A novel species.</title>
        <authorList>
            <person name="Gao J."/>
        </authorList>
    </citation>
    <scope>NUCLEOTIDE SEQUENCE [LARGE SCALE GENOMIC DNA]</scope>
    <source>
        <strain evidence="1 2">CRPJ-33</strain>
    </source>
</reference>
<sequence>MTSKSLTELLAAADARGLAAAGLACLDRCLPLLTQDDEALRPLWAGLARGEEGWTAELAAARRALEDTALDDEDAALVRAMLAAAPSDWDAGALHAWADGCSATALEVHRRFDIGDCGPELLARCRDEGAAEGVGPMVAGELRRQTRILEIVAEPPGGNGLRRALDVSAEGRRVLQAALSRQARASRA</sequence>
<evidence type="ECO:0000313" key="2">
    <source>
        <dbReference type="Proteomes" id="UP000516230"/>
    </source>
</evidence>
<evidence type="ECO:0000313" key="1">
    <source>
        <dbReference type="EMBL" id="QNP64886.1"/>
    </source>
</evidence>
<gene>
    <name evidence="1" type="ORF">IAG43_19510</name>
</gene>
<keyword evidence="2" id="KW-1185">Reference proteome</keyword>
<dbReference type="KEGG" id="sgj:IAG43_19510"/>
<organism evidence="1 2">
    <name type="scientific">Streptomyces genisteinicus</name>
    <dbReference type="NCBI Taxonomy" id="2768068"/>
    <lineage>
        <taxon>Bacteria</taxon>
        <taxon>Bacillati</taxon>
        <taxon>Actinomycetota</taxon>
        <taxon>Actinomycetes</taxon>
        <taxon>Kitasatosporales</taxon>
        <taxon>Streptomycetaceae</taxon>
        <taxon>Streptomyces</taxon>
    </lineage>
</organism>